<dbReference type="PANTHER" id="PTHR31776">
    <property type="entry name" value="ALPHA-L-ARABINOFURANOSIDASE 1"/>
    <property type="match status" value="1"/>
</dbReference>
<dbReference type="STRING" id="1392247.A0A3N4L3Y6"/>
<evidence type="ECO:0000256" key="4">
    <source>
        <dbReference type="ARBA" id="ARBA00012670"/>
    </source>
</evidence>
<dbReference type="Gene3D" id="2.60.40.1180">
    <property type="entry name" value="Golgi alpha-mannosidase II"/>
    <property type="match status" value="1"/>
</dbReference>
<evidence type="ECO:0000256" key="2">
    <source>
        <dbReference type="ARBA" id="ARBA00004834"/>
    </source>
</evidence>
<feature type="domain" description="Alpha-L-arabinofuranosidase C-terminal" evidence="9">
    <location>
        <begin position="441"/>
        <end position="634"/>
    </location>
</feature>
<dbReference type="InterPro" id="IPR017853">
    <property type="entry name" value="GH"/>
</dbReference>
<dbReference type="GO" id="GO:0031222">
    <property type="term" value="P:arabinan catabolic process"/>
    <property type="evidence" value="ECO:0007669"/>
    <property type="project" value="UniProtKB-UniPathway"/>
</dbReference>
<evidence type="ECO:0000256" key="5">
    <source>
        <dbReference type="ARBA" id="ARBA00022729"/>
    </source>
</evidence>
<dbReference type="EMBL" id="ML119109">
    <property type="protein sequence ID" value="RPB16478.1"/>
    <property type="molecule type" value="Genomic_DNA"/>
</dbReference>
<dbReference type="Proteomes" id="UP000277580">
    <property type="component" value="Unassembled WGS sequence"/>
</dbReference>
<name>A0A3N4L3Y6_9PEZI</name>
<comment type="pathway">
    <text evidence="2">Glycan metabolism; L-arabinan degradation.</text>
</comment>
<dbReference type="PANTHER" id="PTHR31776:SF0">
    <property type="entry name" value="ALPHA-L-ARABINOFURANOSIDASE 1"/>
    <property type="match status" value="1"/>
</dbReference>
<comment type="catalytic activity">
    <reaction evidence="1">
        <text>Hydrolysis of terminal non-reducing alpha-L-arabinofuranoside residues in alpha-L-arabinosides.</text>
        <dbReference type="EC" id="3.2.1.55"/>
    </reaction>
</comment>
<evidence type="ECO:0000256" key="1">
    <source>
        <dbReference type="ARBA" id="ARBA00001462"/>
    </source>
</evidence>
<reference evidence="10 11" key="1">
    <citation type="journal article" date="2018" name="Nat. Ecol. Evol.">
        <title>Pezizomycetes genomes reveal the molecular basis of ectomycorrhizal truffle lifestyle.</title>
        <authorList>
            <person name="Murat C."/>
            <person name="Payen T."/>
            <person name="Noel B."/>
            <person name="Kuo A."/>
            <person name="Morin E."/>
            <person name="Chen J."/>
            <person name="Kohler A."/>
            <person name="Krizsan K."/>
            <person name="Balestrini R."/>
            <person name="Da Silva C."/>
            <person name="Montanini B."/>
            <person name="Hainaut M."/>
            <person name="Levati E."/>
            <person name="Barry K.W."/>
            <person name="Belfiori B."/>
            <person name="Cichocki N."/>
            <person name="Clum A."/>
            <person name="Dockter R.B."/>
            <person name="Fauchery L."/>
            <person name="Guy J."/>
            <person name="Iotti M."/>
            <person name="Le Tacon F."/>
            <person name="Lindquist E.A."/>
            <person name="Lipzen A."/>
            <person name="Malagnac F."/>
            <person name="Mello A."/>
            <person name="Molinier V."/>
            <person name="Miyauchi S."/>
            <person name="Poulain J."/>
            <person name="Riccioni C."/>
            <person name="Rubini A."/>
            <person name="Sitrit Y."/>
            <person name="Splivallo R."/>
            <person name="Traeger S."/>
            <person name="Wang M."/>
            <person name="Zifcakova L."/>
            <person name="Wipf D."/>
            <person name="Zambonelli A."/>
            <person name="Paolocci F."/>
            <person name="Nowrousian M."/>
            <person name="Ottonello S."/>
            <person name="Baldrian P."/>
            <person name="Spatafora J.W."/>
            <person name="Henrissat B."/>
            <person name="Nagy L.G."/>
            <person name="Aury J.M."/>
            <person name="Wincker P."/>
            <person name="Grigoriev I.V."/>
            <person name="Bonfante P."/>
            <person name="Martin F.M."/>
        </authorList>
    </citation>
    <scope>NUCLEOTIDE SEQUENCE [LARGE SCALE GENOMIC DNA]</scope>
    <source>
        <strain evidence="10 11">CCBAS932</strain>
    </source>
</reference>
<dbReference type="EC" id="3.2.1.55" evidence="4"/>
<protein>
    <recommendedName>
        <fullName evidence="4">non-reducing end alpha-L-arabinofuranosidase</fullName>
        <ecNumber evidence="4">3.2.1.55</ecNumber>
    </recommendedName>
</protein>
<dbReference type="AlphaFoldDB" id="A0A3N4L3Y6"/>
<dbReference type="GO" id="GO:0046373">
    <property type="term" value="P:L-arabinose metabolic process"/>
    <property type="evidence" value="ECO:0007669"/>
    <property type="project" value="InterPro"/>
</dbReference>
<comment type="similarity">
    <text evidence="3">Belongs to the glycosyl hydrolase 51 family.</text>
</comment>
<dbReference type="SUPFAM" id="SSF51445">
    <property type="entry name" value="(Trans)glycosidases"/>
    <property type="match status" value="1"/>
</dbReference>
<keyword evidence="5 8" id="KW-0732">Signal</keyword>
<evidence type="ECO:0000256" key="7">
    <source>
        <dbReference type="ARBA" id="ARBA00023180"/>
    </source>
</evidence>
<dbReference type="InterPro" id="IPR055235">
    <property type="entry name" value="ASD1_cat"/>
</dbReference>
<keyword evidence="11" id="KW-1185">Reference proteome</keyword>
<dbReference type="OrthoDB" id="406864at2759"/>
<evidence type="ECO:0000313" key="11">
    <source>
        <dbReference type="Proteomes" id="UP000277580"/>
    </source>
</evidence>
<dbReference type="InterPro" id="IPR013780">
    <property type="entry name" value="Glyco_hydro_b"/>
</dbReference>
<organism evidence="10 11">
    <name type="scientific">Morchella conica CCBAS932</name>
    <dbReference type="NCBI Taxonomy" id="1392247"/>
    <lineage>
        <taxon>Eukaryota</taxon>
        <taxon>Fungi</taxon>
        <taxon>Dikarya</taxon>
        <taxon>Ascomycota</taxon>
        <taxon>Pezizomycotina</taxon>
        <taxon>Pezizomycetes</taxon>
        <taxon>Pezizales</taxon>
        <taxon>Morchellaceae</taxon>
        <taxon>Morchella</taxon>
    </lineage>
</organism>
<dbReference type="Gene3D" id="3.20.20.80">
    <property type="entry name" value="Glycosidases"/>
    <property type="match status" value="1"/>
</dbReference>
<sequence>MQYQFSGPTILTFLKLCATTLAVNLVVSSEYGNKTSPIMYGLMFEDINHSGDGGLYAELIRNRAFQGSGNTTNPTLAAYRAVGDAVISIDTTNPLSPALKNVMKVTPISSDATQVGFLNEGFWGINVKDQEYTGSFYVKGQYNGAFIVSLKSNLTSKVYAQKKVRSASKPDVWTKHEFVLHPEAAPNVNNTLQITFNANGSEEGLWFSMISLFPPTYHGRKNGLRKDLAENLEKFKPTFLRFPGGNNLQGDEPPYHWKWNETIGPLIDRPGRPGTWGYENTDGLGLVEYMEWCDDMNLEPILDVWAGYYLSGPTIPQEELEFYIQDVLNELEFLMGSIDTPYGSLRAQLGHPKPWVINYVEVGNEDDVGGGASYSAYRFPMFRDAIKVAYPHMTIIGSTPKIDPIPDGAWLDYHRYTRPDDFVSLFGMFDNWNRSHPVFVGEYAYIQPNKPGGGGPEWGGAWRSPYTTLIGMISEAVFAIGMERNADLVRAAAYAPILQNLNSYQWSPDLISFTADPEETALSISYYLQKLFSTHHGTTVLPVTSDVKFGPLYWSASSTDDGGYYLKIANYNGTTTTVTFEVPDDNVIKGKLTTLSAPSPFSENSPKNETSIWTEKDVIKGADGKFAFDLPDLTVAVLAVK</sequence>
<evidence type="ECO:0000256" key="6">
    <source>
        <dbReference type="ARBA" id="ARBA00022801"/>
    </source>
</evidence>
<dbReference type="InterPro" id="IPR010720">
    <property type="entry name" value="Alpha-L-AF_C"/>
</dbReference>
<evidence type="ECO:0000313" key="10">
    <source>
        <dbReference type="EMBL" id="RPB16478.1"/>
    </source>
</evidence>
<evidence type="ECO:0000256" key="8">
    <source>
        <dbReference type="SAM" id="SignalP"/>
    </source>
</evidence>
<feature type="signal peptide" evidence="8">
    <location>
        <begin position="1"/>
        <end position="22"/>
    </location>
</feature>
<dbReference type="Pfam" id="PF06964">
    <property type="entry name" value="Alpha-L-AF_C"/>
    <property type="match status" value="1"/>
</dbReference>
<dbReference type="UniPathway" id="UPA00667"/>
<dbReference type="Pfam" id="PF22848">
    <property type="entry name" value="ASD1_dom"/>
    <property type="match status" value="1"/>
</dbReference>
<dbReference type="SMART" id="SM00813">
    <property type="entry name" value="Alpha-L-AF_C"/>
    <property type="match status" value="1"/>
</dbReference>
<dbReference type="GO" id="GO:0046556">
    <property type="term" value="F:alpha-L-arabinofuranosidase activity"/>
    <property type="evidence" value="ECO:0007669"/>
    <property type="project" value="UniProtKB-EC"/>
</dbReference>
<evidence type="ECO:0000259" key="9">
    <source>
        <dbReference type="SMART" id="SM00813"/>
    </source>
</evidence>
<dbReference type="InterPro" id="IPR051563">
    <property type="entry name" value="Glycosyl_Hydrolase_51"/>
</dbReference>
<feature type="chain" id="PRO_5017964835" description="non-reducing end alpha-L-arabinofuranosidase" evidence="8">
    <location>
        <begin position="23"/>
        <end position="641"/>
    </location>
</feature>
<keyword evidence="7" id="KW-0325">Glycoprotein</keyword>
<proteinExistence type="inferred from homology"/>
<accession>A0A3N4L3Y6</accession>
<dbReference type="InParanoid" id="A0A3N4L3Y6"/>
<gene>
    <name evidence="10" type="ORF">P167DRAFT_556931</name>
</gene>
<keyword evidence="6" id="KW-0378">Hydrolase</keyword>
<evidence type="ECO:0000256" key="3">
    <source>
        <dbReference type="ARBA" id="ARBA00007186"/>
    </source>
</evidence>